<feature type="transmembrane region" description="Helical" evidence="1">
    <location>
        <begin position="21"/>
        <end position="42"/>
    </location>
</feature>
<keyword evidence="1" id="KW-0472">Membrane</keyword>
<sequence>MGAKSKKYVVQTKQKRTITKWQVLTLVRRLAVIAAAILYIHVSMMATWHMMEVLRDMTNPTQSFAVFTSSLIAGYVGDGLIRDSSLMQEVLGGDTTPRDYMLFLESETKTSTEGCSDVPLFTSELYNYQFLGHGFSEIVNDTSYNITILKDLELVVVVVDCTFTPLTKGDRSVVRGYDLMRSRQDASELYLLMASMSVPDYEVRAHHKFGPGLLGMLTVVHDMRDTDLEQFYLVSPTYPYQRSLDFEPYEFVRVTGGYLELRSVPQDLLTQPVKYVHTTRKRGFYNGDVQSNINFMYTLLDIEDAKTVMTKWEWFGEATTTDSWAWVHGLHLYFGLQTISSLVVLSIISYHNFRAGKIWIGDPFASVSTTTFVVRGVLVLVSWYTDAFWSIFELAMANGAAMSENEIVYIHKELVYADILVVYLGLVALISSAIRERIDPGIAIFLFEIVQNNRFHIFHASSEVFNALVSYSDSLVLLGNEVVPDVVDAISPMDYWSAFQIPTIEFKFIAAAFFPRTILLFSIIGYALLRKIYWRFYPEEIHPLSGQTVNRSTNEEAALAQKGHLTNFEISTGAELQTRFGIISDYNNYVYFKGMKFASADGIYCSGYVIMNGKFLVSSKDLLAIAMMKVVNTRFTVVYAYEVDGNTVKDTARLVYPETFTWTDLWHLNVSVLL</sequence>
<dbReference type="Proteomes" id="UP000002640">
    <property type="component" value="Unassembled WGS sequence"/>
</dbReference>
<evidence type="ECO:0008006" key="4">
    <source>
        <dbReference type="Google" id="ProtNLM"/>
    </source>
</evidence>
<evidence type="ECO:0000313" key="2">
    <source>
        <dbReference type="EMBL" id="EGZ18279.1"/>
    </source>
</evidence>
<gene>
    <name evidence="2" type="ORF">PHYSODRAFT_504542</name>
</gene>
<dbReference type="KEGG" id="psoj:PHYSODRAFT_504542"/>
<dbReference type="AlphaFoldDB" id="G4ZJQ9"/>
<dbReference type="InParanoid" id="G4ZJQ9"/>
<proteinExistence type="predicted"/>
<keyword evidence="3" id="KW-1185">Reference proteome</keyword>
<keyword evidence="1" id="KW-1133">Transmembrane helix</keyword>
<organism evidence="2 3">
    <name type="scientific">Phytophthora sojae (strain P6497)</name>
    <name type="common">Soybean stem and root rot agent</name>
    <name type="synonym">Phytophthora megasperma f. sp. glycines</name>
    <dbReference type="NCBI Taxonomy" id="1094619"/>
    <lineage>
        <taxon>Eukaryota</taxon>
        <taxon>Sar</taxon>
        <taxon>Stramenopiles</taxon>
        <taxon>Oomycota</taxon>
        <taxon>Peronosporomycetes</taxon>
        <taxon>Peronosporales</taxon>
        <taxon>Peronosporaceae</taxon>
        <taxon>Phytophthora</taxon>
    </lineage>
</organism>
<evidence type="ECO:0000256" key="1">
    <source>
        <dbReference type="SAM" id="Phobius"/>
    </source>
</evidence>
<accession>G4ZJQ9</accession>
<name>G4ZJQ9_PHYSP</name>
<dbReference type="EMBL" id="JH159154">
    <property type="protein sequence ID" value="EGZ18279.1"/>
    <property type="molecule type" value="Genomic_DNA"/>
</dbReference>
<evidence type="ECO:0000313" key="3">
    <source>
        <dbReference type="Proteomes" id="UP000002640"/>
    </source>
</evidence>
<dbReference type="RefSeq" id="XP_009527337.1">
    <property type="nucleotide sequence ID" value="XM_009529042.1"/>
</dbReference>
<keyword evidence="1" id="KW-0812">Transmembrane</keyword>
<protein>
    <recommendedName>
        <fullName evidence="4">Transmembrane protein</fullName>
    </recommendedName>
</protein>
<reference evidence="2 3" key="1">
    <citation type="journal article" date="2006" name="Science">
        <title>Phytophthora genome sequences uncover evolutionary origins and mechanisms of pathogenesis.</title>
        <authorList>
            <person name="Tyler B.M."/>
            <person name="Tripathy S."/>
            <person name="Zhang X."/>
            <person name="Dehal P."/>
            <person name="Jiang R.H."/>
            <person name="Aerts A."/>
            <person name="Arredondo F.D."/>
            <person name="Baxter L."/>
            <person name="Bensasson D."/>
            <person name="Beynon J.L."/>
            <person name="Chapman J."/>
            <person name="Damasceno C.M."/>
            <person name="Dorrance A.E."/>
            <person name="Dou D."/>
            <person name="Dickerman A.W."/>
            <person name="Dubchak I.L."/>
            <person name="Garbelotto M."/>
            <person name="Gijzen M."/>
            <person name="Gordon S.G."/>
            <person name="Govers F."/>
            <person name="Grunwald N.J."/>
            <person name="Huang W."/>
            <person name="Ivors K.L."/>
            <person name="Jones R.W."/>
            <person name="Kamoun S."/>
            <person name="Krampis K."/>
            <person name="Lamour K.H."/>
            <person name="Lee M.K."/>
            <person name="McDonald W.H."/>
            <person name="Medina M."/>
            <person name="Meijer H.J."/>
            <person name="Nordberg E.K."/>
            <person name="Maclean D.J."/>
            <person name="Ospina-Giraldo M.D."/>
            <person name="Morris P.F."/>
            <person name="Phuntumart V."/>
            <person name="Putnam N.H."/>
            <person name="Rash S."/>
            <person name="Rose J.K."/>
            <person name="Sakihama Y."/>
            <person name="Salamov A.A."/>
            <person name="Savidor A."/>
            <person name="Scheuring C.F."/>
            <person name="Smith B.M."/>
            <person name="Sobral B.W."/>
            <person name="Terry A."/>
            <person name="Torto-Alalibo T.A."/>
            <person name="Win J."/>
            <person name="Xu Z."/>
            <person name="Zhang H."/>
            <person name="Grigoriev I.V."/>
            <person name="Rokhsar D.S."/>
            <person name="Boore J.L."/>
        </authorList>
    </citation>
    <scope>NUCLEOTIDE SEQUENCE [LARGE SCALE GENOMIC DNA]</scope>
    <source>
        <strain evidence="2 3">P6497</strain>
    </source>
</reference>
<dbReference type="GeneID" id="20658364"/>